<dbReference type="AlphaFoldDB" id="A0A5B7DXF9"/>
<organism evidence="1 2">
    <name type="scientific">Portunus trituberculatus</name>
    <name type="common">Swimming crab</name>
    <name type="synonym">Neptunus trituberculatus</name>
    <dbReference type="NCBI Taxonomy" id="210409"/>
    <lineage>
        <taxon>Eukaryota</taxon>
        <taxon>Metazoa</taxon>
        <taxon>Ecdysozoa</taxon>
        <taxon>Arthropoda</taxon>
        <taxon>Crustacea</taxon>
        <taxon>Multicrustacea</taxon>
        <taxon>Malacostraca</taxon>
        <taxon>Eumalacostraca</taxon>
        <taxon>Eucarida</taxon>
        <taxon>Decapoda</taxon>
        <taxon>Pleocyemata</taxon>
        <taxon>Brachyura</taxon>
        <taxon>Eubrachyura</taxon>
        <taxon>Portunoidea</taxon>
        <taxon>Portunidae</taxon>
        <taxon>Portuninae</taxon>
        <taxon>Portunus</taxon>
    </lineage>
</organism>
<keyword evidence="2" id="KW-1185">Reference proteome</keyword>
<comment type="caution">
    <text evidence="1">The sequence shown here is derived from an EMBL/GenBank/DDBJ whole genome shotgun (WGS) entry which is preliminary data.</text>
</comment>
<evidence type="ECO:0000313" key="2">
    <source>
        <dbReference type="Proteomes" id="UP000324222"/>
    </source>
</evidence>
<name>A0A5B7DXF9_PORTR</name>
<evidence type="ECO:0000313" key="1">
    <source>
        <dbReference type="EMBL" id="MPC25779.1"/>
    </source>
</evidence>
<dbReference type="EMBL" id="VSRR010001506">
    <property type="protein sequence ID" value="MPC25779.1"/>
    <property type="molecule type" value="Genomic_DNA"/>
</dbReference>
<protein>
    <recommendedName>
        <fullName evidence="3">MULE transposase domain-containing protein</fullName>
    </recommendedName>
</protein>
<accession>A0A5B7DXF9</accession>
<sequence length="84" mass="9796">MKKSTKELLVINPTLHPTDFLIDYEQAARRANEETFPVKGCFYHLSQNVYRRVETDGLQQLYQTDQDFSLKIRMIPALAFCPTT</sequence>
<proteinExistence type="predicted"/>
<evidence type="ECO:0008006" key="3">
    <source>
        <dbReference type="Google" id="ProtNLM"/>
    </source>
</evidence>
<gene>
    <name evidence="1" type="ORF">E2C01_018901</name>
</gene>
<dbReference type="Proteomes" id="UP000324222">
    <property type="component" value="Unassembled WGS sequence"/>
</dbReference>
<reference evidence="1 2" key="1">
    <citation type="submission" date="2019-05" db="EMBL/GenBank/DDBJ databases">
        <title>Another draft genome of Portunus trituberculatus and its Hox gene families provides insights of decapod evolution.</title>
        <authorList>
            <person name="Jeong J.-H."/>
            <person name="Song I."/>
            <person name="Kim S."/>
            <person name="Choi T."/>
            <person name="Kim D."/>
            <person name="Ryu S."/>
            <person name="Kim W."/>
        </authorList>
    </citation>
    <scope>NUCLEOTIDE SEQUENCE [LARGE SCALE GENOMIC DNA]</scope>
    <source>
        <tissue evidence="1">Muscle</tissue>
    </source>
</reference>